<evidence type="ECO:0000313" key="2">
    <source>
        <dbReference type="EnsemblProtists" id="EKX35347"/>
    </source>
</evidence>
<organism evidence="1">
    <name type="scientific">Guillardia theta (strain CCMP2712)</name>
    <name type="common">Cryptophyte</name>
    <dbReference type="NCBI Taxonomy" id="905079"/>
    <lineage>
        <taxon>Eukaryota</taxon>
        <taxon>Cryptophyceae</taxon>
        <taxon>Pyrenomonadales</taxon>
        <taxon>Geminigeraceae</taxon>
        <taxon>Guillardia</taxon>
    </lineage>
</organism>
<evidence type="ECO:0000313" key="1">
    <source>
        <dbReference type="EMBL" id="EKX35347.1"/>
    </source>
</evidence>
<dbReference type="EMBL" id="JH993092">
    <property type="protein sequence ID" value="EKX35347.1"/>
    <property type="molecule type" value="Genomic_DNA"/>
</dbReference>
<dbReference type="PaxDb" id="55529-EKX35347"/>
<keyword evidence="3" id="KW-1185">Reference proteome</keyword>
<dbReference type="HOGENOM" id="CLU_1597566_0_0_1"/>
<dbReference type="RefSeq" id="XP_005822327.1">
    <property type="nucleotide sequence ID" value="XM_005822270.1"/>
</dbReference>
<reference evidence="1 3" key="1">
    <citation type="journal article" date="2012" name="Nature">
        <title>Algal genomes reveal evolutionary mosaicism and the fate of nucleomorphs.</title>
        <authorList>
            <consortium name="DOE Joint Genome Institute"/>
            <person name="Curtis B.A."/>
            <person name="Tanifuji G."/>
            <person name="Burki F."/>
            <person name="Gruber A."/>
            <person name="Irimia M."/>
            <person name="Maruyama S."/>
            <person name="Arias M.C."/>
            <person name="Ball S.G."/>
            <person name="Gile G.H."/>
            <person name="Hirakawa Y."/>
            <person name="Hopkins J.F."/>
            <person name="Kuo A."/>
            <person name="Rensing S.A."/>
            <person name="Schmutz J."/>
            <person name="Symeonidi A."/>
            <person name="Elias M."/>
            <person name="Eveleigh R.J."/>
            <person name="Herman E.K."/>
            <person name="Klute M.J."/>
            <person name="Nakayama T."/>
            <person name="Obornik M."/>
            <person name="Reyes-Prieto A."/>
            <person name="Armbrust E.V."/>
            <person name="Aves S.J."/>
            <person name="Beiko R.G."/>
            <person name="Coutinho P."/>
            <person name="Dacks J.B."/>
            <person name="Durnford D.G."/>
            <person name="Fast N.M."/>
            <person name="Green B.R."/>
            <person name="Grisdale C.J."/>
            <person name="Hempel F."/>
            <person name="Henrissat B."/>
            <person name="Hoppner M.P."/>
            <person name="Ishida K."/>
            <person name="Kim E."/>
            <person name="Koreny L."/>
            <person name="Kroth P.G."/>
            <person name="Liu Y."/>
            <person name="Malik S.B."/>
            <person name="Maier U.G."/>
            <person name="McRose D."/>
            <person name="Mock T."/>
            <person name="Neilson J.A."/>
            <person name="Onodera N.T."/>
            <person name="Poole A.M."/>
            <person name="Pritham E.J."/>
            <person name="Richards T.A."/>
            <person name="Rocap G."/>
            <person name="Roy S.W."/>
            <person name="Sarai C."/>
            <person name="Schaack S."/>
            <person name="Shirato S."/>
            <person name="Slamovits C.H."/>
            <person name="Spencer D.F."/>
            <person name="Suzuki S."/>
            <person name="Worden A.Z."/>
            <person name="Zauner S."/>
            <person name="Barry K."/>
            <person name="Bell C."/>
            <person name="Bharti A.K."/>
            <person name="Crow J.A."/>
            <person name="Grimwood J."/>
            <person name="Kramer R."/>
            <person name="Lindquist E."/>
            <person name="Lucas S."/>
            <person name="Salamov A."/>
            <person name="McFadden G.I."/>
            <person name="Lane C.E."/>
            <person name="Keeling P.J."/>
            <person name="Gray M.W."/>
            <person name="Grigoriev I.V."/>
            <person name="Archibald J.M."/>
        </authorList>
    </citation>
    <scope>NUCLEOTIDE SEQUENCE</scope>
    <source>
        <strain evidence="1 3">CCMP2712</strain>
    </source>
</reference>
<dbReference type="KEGG" id="gtt:GUITHDRAFT_155520"/>
<name>L1IH04_GUITC</name>
<gene>
    <name evidence="1" type="ORF">GUITHDRAFT_155520</name>
</gene>
<evidence type="ECO:0000313" key="3">
    <source>
        <dbReference type="Proteomes" id="UP000011087"/>
    </source>
</evidence>
<dbReference type="EnsemblProtists" id="EKX35347">
    <property type="protein sequence ID" value="EKX35347"/>
    <property type="gene ID" value="GUITHDRAFT_155520"/>
</dbReference>
<reference evidence="3" key="2">
    <citation type="submission" date="2012-11" db="EMBL/GenBank/DDBJ databases">
        <authorList>
            <person name="Kuo A."/>
            <person name="Curtis B.A."/>
            <person name="Tanifuji G."/>
            <person name="Burki F."/>
            <person name="Gruber A."/>
            <person name="Irimia M."/>
            <person name="Maruyama S."/>
            <person name="Arias M.C."/>
            <person name="Ball S.G."/>
            <person name="Gile G.H."/>
            <person name="Hirakawa Y."/>
            <person name="Hopkins J.F."/>
            <person name="Rensing S.A."/>
            <person name="Schmutz J."/>
            <person name="Symeonidi A."/>
            <person name="Elias M."/>
            <person name="Eveleigh R.J."/>
            <person name="Herman E.K."/>
            <person name="Klute M.J."/>
            <person name="Nakayama T."/>
            <person name="Obornik M."/>
            <person name="Reyes-Prieto A."/>
            <person name="Armbrust E.V."/>
            <person name="Aves S.J."/>
            <person name="Beiko R.G."/>
            <person name="Coutinho P."/>
            <person name="Dacks J.B."/>
            <person name="Durnford D.G."/>
            <person name="Fast N.M."/>
            <person name="Green B.R."/>
            <person name="Grisdale C."/>
            <person name="Hempe F."/>
            <person name="Henrissat B."/>
            <person name="Hoppner M.P."/>
            <person name="Ishida K.-I."/>
            <person name="Kim E."/>
            <person name="Koreny L."/>
            <person name="Kroth P.G."/>
            <person name="Liu Y."/>
            <person name="Malik S.-B."/>
            <person name="Maier U.G."/>
            <person name="McRose D."/>
            <person name="Mock T."/>
            <person name="Neilson J.A."/>
            <person name="Onodera N.T."/>
            <person name="Poole A.M."/>
            <person name="Pritham E.J."/>
            <person name="Richards T.A."/>
            <person name="Rocap G."/>
            <person name="Roy S.W."/>
            <person name="Sarai C."/>
            <person name="Schaack S."/>
            <person name="Shirato S."/>
            <person name="Slamovits C.H."/>
            <person name="Spencer D.F."/>
            <person name="Suzuki S."/>
            <person name="Worden A.Z."/>
            <person name="Zauner S."/>
            <person name="Barry K."/>
            <person name="Bell C."/>
            <person name="Bharti A.K."/>
            <person name="Crow J.A."/>
            <person name="Grimwood J."/>
            <person name="Kramer R."/>
            <person name="Lindquist E."/>
            <person name="Lucas S."/>
            <person name="Salamov A."/>
            <person name="McFadden G.I."/>
            <person name="Lane C.E."/>
            <person name="Keeling P.J."/>
            <person name="Gray M.W."/>
            <person name="Grigoriev I.V."/>
            <person name="Archibald J.M."/>
        </authorList>
    </citation>
    <scope>NUCLEOTIDE SEQUENCE</scope>
    <source>
        <strain evidence="3">CCMP2712</strain>
    </source>
</reference>
<accession>L1IH04</accession>
<dbReference type="Proteomes" id="UP000011087">
    <property type="component" value="Unassembled WGS sequence"/>
</dbReference>
<dbReference type="GeneID" id="17292088"/>
<proteinExistence type="predicted"/>
<dbReference type="AlphaFoldDB" id="L1IH04"/>
<reference evidence="2" key="3">
    <citation type="submission" date="2015-06" db="UniProtKB">
        <authorList>
            <consortium name="EnsemblProtists"/>
        </authorList>
    </citation>
    <scope>IDENTIFICATION</scope>
</reference>
<sequence>MKQRRGDILTMQELAQGLEALGVEENMGALEAELAGRRLMESREMSAYSFVCAFQWHESSAFEGGLWESAIIDARRNKRQLMTRLLRTTGIKELAPAPPPPRFHVLQSNLLARVRRRKDFSKQIRTRMLSGDRSKERSQGIQLVHGGQAYKGWEEYRRMRRSTSSSP</sequence>
<protein>
    <submittedName>
        <fullName evidence="1 2">Uncharacterized protein</fullName>
    </submittedName>
</protein>